<proteinExistence type="predicted"/>
<dbReference type="OrthoDB" id="1454457at2"/>
<dbReference type="Proteomes" id="UP000284189">
    <property type="component" value="Unassembled WGS sequence"/>
</dbReference>
<protein>
    <submittedName>
        <fullName evidence="1">Uncharacterized protein</fullName>
    </submittedName>
</protein>
<sequence>MNAYRLKNGYLEETPAFPNNESSIAINSLLDSSKMGPPSHFKIEMNGLRIMFHDQLDTSNVENILAFDGKKYVPEKEHR</sequence>
<keyword evidence="4" id="KW-1185">Reference proteome</keyword>
<organism evidence="1 3">
    <name type="scientific">Flagellimonas aequoris</name>
    <dbReference type="NCBI Taxonomy" id="2306997"/>
    <lineage>
        <taxon>Bacteria</taxon>
        <taxon>Pseudomonadati</taxon>
        <taxon>Bacteroidota</taxon>
        <taxon>Flavobacteriia</taxon>
        <taxon>Flavobacteriales</taxon>
        <taxon>Flavobacteriaceae</taxon>
        <taxon>Flagellimonas</taxon>
    </lineage>
</organism>
<name>A0A418N460_9FLAO</name>
<evidence type="ECO:0000313" key="2">
    <source>
        <dbReference type="EMBL" id="TXK00324.1"/>
    </source>
</evidence>
<evidence type="ECO:0000313" key="3">
    <source>
        <dbReference type="Proteomes" id="UP000284189"/>
    </source>
</evidence>
<dbReference type="EMBL" id="QXFJ01000030">
    <property type="protein sequence ID" value="RIV68625.1"/>
    <property type="molecule type" value="Genomic_DNA"/>
</dbReference>
<dbReference type="RefSeq" id="WP_119641464.1">
    <property type="nucleotide sequence ID" value="NZ_QXFJ01000030.1"/>
</dbReference>
<dbReference type="AlphaFoldDB" id="A0A418N460"/>
<accession>A0A418N460</accession>
<dbReference type="Proteomes" id="UP000321528">
    <property type="component" value="Unassembled WGS sequence"/>
</dbReference>
<reference evidence="2 4" key="2">
    <citation type="submission" date="2019-07" db="EMBL/GenBank/DDBJ databases">
        <title>Draft genome of two Muricauda strains isolated from deep sea.</title>
        <authorList>
            <person name="Sun C."/>
        </authorList>
    </citation>
    <scope>NUCLEOTIDE SEQUENCE [LARGE SCALE GENOMIC DNA]</scope>
    <source>
        <strain evidence="2 4">NH166</strain>
    </source>
</reference>
<comment type="caution">
    <text evidence="1">The sequence shown here is derived from an EMBL/GenBank/DDBJ whole genome shotgun (WGS) entry which is preliminary data.</text>
</comment>
<dbReference type="EMBL" id="VNWL01000029">
    <property type="protein sequence ID" value="TXK00324.1"/>
    <property type="molecule type" value="Genomic_DNA"/>
</dbReference>
<reference evidence="1 3" key="1">
    <citation type="submission" date="2018-08" db="EMBL/GenBank/DDBJ databases">
        <title>Proposal of Muricauda 72 sp.nov. and Muricauda NH166 sp.nov., isolated from seawater.</title>
        <authorList>
            <person name="Cheng H."/>
            <person name="Wu Y.-H."/>
            <person name="Guo L.-L."/>
            <person name="Xu X.-W."/>
        </authorList>
    </citation>
    <scope>NUCLEOTIDE SEQUENCE [LARGE SCALE GENOMIC DNA]</scope>
    <source>
        <strain evidence="1 3">NH166</strain>
    </source>
</reference>
<evidence type="ECO:0000313" key="4">
    <source>
        <dbReference type="Proteomes" id="UP000321528"/>
    </source>
</evidence>
<gene>
    <name evidence="1" type="ORF">D2U88_15635</name>
    <name evidence="2" type="ORF">FQ019_15460</name>
</gene>
<evidence type="ECO:0000313" key="1">
    <source>
        <dbReference type="EMBL" id="RIV68625.1"/>
    </source>
</evidence>